<dbReference type="RefSeq" id="WP_143183439.1">
    <property type="nucleotide sequence ID" value="NZ_FQYR01000003.1"/>
</dbReference>
<keyword evidence="3" id="KW-1185">Reference proteome</keyword>
<gene>
    <name evidence="2" type="ORF">SAMN02745181_1854</name>
</gene>
<organism evidence="2 3">
    <name type="scientific">Rubritalea squalenifaciens DSM 18772</name>
    <dbReference type="NCBI Taxonomy" id="1123071"/>
    <lineage>
        <taxon>Bacteria</taxon>
        <taxon>Pseudomonadati</taxon>
        <taxon>Verrucomicrobiota</taxon>
        <taxon>Verrucomicrobiia</taxon>
        <taxon>Verrucomicrobiales</taxon>
        <taxon>Rubritaleaceae</taxon>
        <taxon>Rubritalea</taxon>
    </lineage>
</organism>
<comment type="cofactor">
    <cofactor evidence="1">
        <name>Fe(2+)</name>
        <dbReference type="ChEBI" id="CHEBI:29033"/>
    </cofactor>
</comment>
<reference evidence="2 3" key="1">
    <citation type="submission" date="2016-11" db="EMBL/GenBank/DDBJ databases">
        <authorList>
            <person name="Jaros S."/>
            <person name="Januszkiewicz K."/>
            <person name="Wedrychowicz H."/>
        </authorList>
    </citation>
    <scope>NUCLEOTIDE SEQUENCE [LARGE SCALE GENOMIC DNA]</scope>
    <source>
        <strain evidence="2 3">DSM 18772</strain>
    </source>
</reference>
<dbReference type="GO" id="GO:0005506">
    <property type="term" value="F:iron ion binding"/>
    <property type="evidence" value="ECO:0007669"/>
    <property type="project" value="UniProtKB-ARBA"/>
</dbReference>
<dbReference type="Proteomes" id="UP000184510">
    <property type="component" value="Unassembled WGS sequence"/>
</dbReference>
<sequence>MLGSYQERGFAIIKGFADADVVQKFRTEMDKVSESEASICVRHLRSKSDIVEEFAFSDQVRDLLGANWLPVRSILFDKNKAMNWPVAWHQDLTIALKGYEEVSGYGPWSEKDGVIHVHAPDQVLQNMITIRLHLDDTPASNGALRVMPGSHLKGKINSALIPAMVNSGEHVCECLAGDLLVMSPLILHASHKSQKPSRRRIIHIEYAQANTLDAALEWHESAIKRK</sequence>
<dbReference type="InParanoid" id="A0A1M6ILP4"/>
<dbReference type="AlphaFoldDB" id="A0A1M6ILP4"/>
<dbReference type="PANTHER" id="PTHR20883:SF48">
    <property type="entry name" value="ECTOINE DIOXYGENASE"/>
    <property type="match status" value="1"/>
</dbReference>
<dbReference type="EMBL" id="FQYR01000003">
    <property type="protein sequence ID" value="SHJ35391.1"/>
    <property type="molecule type" value="Genomic_DNA"/>
</dbReference>
<keyword evidence="2" id="KW-0223">Dioxygenase</keyword>
<accession>A0A1M6ILP4</accession>
<dbReference type="OrthoDB" id="9791262at2"/>
<dbReference type="Pfam" id="PF05721">
    <property type="entry name" value="PhyH"/>
    <property type="match status" value="1"/>
</dbReference>
<protein>
    <submittedName>
        <fullName evidence="2">Ectoine hydroxylase-related dioxygenase, phytanoyl-CoA dioxygenase (PhyH) family</fullName>
    </submittedName>
</protein>
<name>A0A1M6ILP4_9BACT</name>
<dbReference type="STRING" id="1123071.SAMN02745181_1854"/>
<dbReference type="PANTHER" id="PTHR20883">
    <property type="entry name" value="PHYTANOYL-COA DIOXYGENASE DOMAIN CONTAINING 1"/>
    <property type="match status" value="1"/>
</dbReference>
<dbReference type="Gene3D" id="2.60.120.620">
    <property type="entry name" value="q2cbj1_9rhob like domain"/>
    <property type="match status" value="1"/>
</dbReference>
<dbReference type="InterPro" id="IPR008775">
    <property type="entry name" value="Phytyl_CoA_dOase-like"/>
</dbReference>
<keyword evidence="2" id="KW-0560">Oxidoreductase</keyword>
<evidence type="ECO:0000313" key="3">
    <source>
        <dbReference type="Proteomes" id="UP000184510"/>
    </source>
</evidence>
<evidence type="ECO:0000313" key="2">
    <source>
        <dbReference type="EMBL" id="SHJ35391.1"/>
    </source>
</evidence>
<evidence type="ECO:0000256" key="1">
    <source>
        <dbReference type="ARBA" id="ARBA00001954"/>
    </source>
</evidence>
<dbReference type="GO" id="GO:0016706">
    <property type="term" value="F:2-oxoglutarate-dependent dioxygenase activity"/>
    <property type="evidence" value="ECO:0007669"/>
    <property type="project" value="UniProtKB-ARBA"/>
</dbReference>
<dbReference type="SUPFAM" id="SSF51197">
    <property type="entry name" value="Clavaminate synthase-like"/>
    <property type="match status" value="1"/>
</dbReference>
<proteinExistence type="predicted"/>